<dbReference type="EMBL" id="JAPDMZ010000001">
    <property type="protein sequence ID" value="KAK0558046.1"/>
    <property type="molecule type" value="Genomic_DNA"/>
</dbReference>
<evidence type="ECO:0000256" key="2">
    <source>
        <dbReference type="SAM" id="Phobius"/>
    </source>
</evidence>
<organism evidence="3 4">
    <name type="scientific">Tilletia horrida</name>
    <dbReference type="NCBI Taxonomy" id="155126"/>
    <lineage>
        <taxon>Eukaryota</taxon>
        <taxon>Fungi</taxon>
        <taxon>Dikarya</taxon>
        <taxon>Basidiomycota</taxon>
        <taxon>Ustilaginomycotina</taxon>
        <taxon>Exobasidiomycetes</taxon>
        <taxon>Tilletiales</taxon>
        <taxon>Tilletiaceae</taxon>
        <taxon>Tilletia</taxon>
    </lineage>
</organism>
<proteinExistence type="predicted"/>
<feature type="transmembrane region" description="Helical" evidence="2">
    <location>
        <begin position="96"/>
        <end position="115"/>
    </location>
</feature>
<keyword evidence="4" id="KW-1185">Reference proteome</keyword>
<dbReference type="Pfam" id="PF06912">
    <property type="entry name" value="DUF1275"/>
    <property type="match status" value="1"/>
</dbReference>
<evidence type="ECO:0000313" key="4">
    <source>
        <dbReference type="Proteomes" id="UP001176517"/>
    </source>
</evidence>
<keyword evidence="2" id="KW-0472">Membrane</keyword>
<dbReference type="PANTHER" id="PTHR37488:SF2">
    <property type="entry name" value="DUF1275 DOMAIN-CONTAINING PROTEIN"/>
    <property type="match status" value="1"/>
</dbReference>
<evidence type="ECO:0008006" key="5">
    <source>
        <dbReference type="Google" id="ProtNLM"/>
    </source>
</evidence>
<sequence length="269" mass="28722">MSAKASLPSTSINDSPDDGKLHADLEAGRESSLVPFAQQKVGTHLMPIPLILTSFSTGMLDLATFADFYAFASNQTGNCVVLWLGIFNPSPSHSSLISGVSLASFCGFALVFGQISQRLPNGPRTRWWLFACNLIQSFLVLIVAILIATGVWRAQDDLRDAAKIVALLGGSGGIQVVNAKLSSVPEIPTAVVTSPWVELLSDRKLFSPHLLVKEVRSRNLRAMHIGALMVGALIAAVLRKYTSTAPVIFLAAGLKFVTTCLFCILPGDA</sequence>
<comment type="caution">
    <text evidence="3">The sequence shown here is derived from an EMBL/GenBank/DDBJ whole genome shotgun (WGS) entry which is preliminary data.</text>
</comment>
<dbReference type="Proteomes" id="UP001176517">
    <property type="component" value="Unassembled WGS sequence"/>
</dbReference>
<name>A0AAN6JU76_9BASI</name>
<feature type="transmembrane region" description="Helical" evidence="2">
    <location>
        <begin position="127"/>
        <end position="152"/>
    </location>
</feature>
<reference evidence="3" key="1">
    <citation type="journal article" date="2023" name="PhytoFront">
        <title>Draft Genome Resources of Seven Strains of Tilletia horrida, Causal Agent of Kernel Smut of Rice.</title>
        <authorList>
            <person name="Khanal S."/>
            <person name="Antony Babu S."/>
            <person name="Zhou X.G."/>
        </authorList>
    </citation>
    <scope>NUCLEOTIDE SEQUENCE</scope>
    <source>
        <strain evidence="3">TX6</strain>
    </source>
</reference>
<accession>A0AAN6JU76</accession>
<keyword evidence="2" id="KW-0812">Transmembrane</keyword>
<feature type="region of interest" description="Disordered" evidence="1">
    <location>
        <begin position="1"/>
        <end position="21"/>
    </location>
</feature>
<evidence type="ECO:0000256" key="1">
    <source>
        <dbReference type="SAM" id="MobiDB-lite"/>
    </source>
</evidence>
<protein>
    <recommendedName>
        <fullName evidence="5">DUF1275 domain protein</fullName>
    </recommendedName>
</protein>
<feature type="transmembrane region" description="Helical" evidence="2">
    <location>
        <begin position="220"/>
        <end position="238"/>
    </location>
</feature>
<dbReference type="InterPro" id="IPR010699">
    <property type="entry name" value="DUF1275"/>
</dbReference>
<feature type="transmembrane region" description="Helical" evidence="2">
    <location>
        <begin position="244"/>
        <end position="265"/>
    </location>
</feature>
<keyword evidence="2" id="KW-1133">Transmembrane helix</keyword>
<dbReference type="AlphaFoldDB" id="A0AAN6JU76"/>
<gene>
    <name evidence="3" type="ORF">OC846_000038</name>
</gene>
<dbReference type="PANTHER" id="PTHR37488">
    <property type="entry name" value="DUF1275 DOMAIN-CONTAINING PROTEIN"/>
    <property type="match status" value="1"/>
</dbReference>
<evidence type="ECO:0000313" key="3">
    <source>
        <dbReference type="EMBL" id="KAK0558046.1"/>
    </source>
</evidence>